<protein>
    <recommendedName>
        <fullName evidence="4">BTB domain-containing protein</fullName>
    </recommendedName>
</protein>
<gene>
    <name evidence="2" type="ORF">ANIA_08992</name>
</gene>
<organism evidence="2 3">
    <name type="scientific">Emericella nidulans (strain FGSC A4 / ATCC 38163 / CBS 112.46 / NRRL 194 / M139)</name>
    <name type="common">Aspergillus nidulans</name>
    <dbReference type="NCBI Taxonomy" id="227321"/>
    <lineage>
        <taxon>Eukaryota</taxon>
        <taxon>Fungi</taxon>
        <taxon>Dikarya</taxon>
        <taxon>Ascomycota</taxon>
        <taxon>Pezizomycotina</taxon>
        <taxon>Eurotiomycetes</taxon>
        <taxon>Eurotiomycetidae</taxon>
        <taxon>Eurotiales</taxon>
        <taxon>Aspergillaceae</taxon>
        <taxon>Aspergillus</taxon>
        <taxon>Aspergillus subgen. Nidulantes</taxon>
    </lineage>
</organism>
<accession>Q5ART8</accession>
<dbReference type="Proteomes" id="UP000000560">
    <property type="component" value="Chromosome VII"/>
</dbReference>
<reference evidence="3" key="2">
    <citation type="journal article" date="2009" name="Fungal Genet. Biol.">
        <title>The 2008 update of the Aspergillus nidulans genome annotation: a community effort.</title>
        <authorList>
            <person name="Wortman J.R."/>
            <person name="Gilsenan J.M."/>
            <person name="Joardar V."/>
            <person name="Deegan J."/>
            <person name="Clutterbuck J."/>
            <person name="Andersen M.R."/>
            <person name="Archer D."/>
            <person name="Bencina M."/>
            <person name="Braus G."/>
            <person name="Coutinho P."/>
            <person name="von Dohren H."/>
            <person name="Doonan J."/>
            <person name="Driessen A.J."/>
            <person name="Durek P."/>
            <person name="Espeso E."/>
            <person name="Fekete E."/>
            <person name="Flipphi M."/>
            <person name="Estrada C.G."/>
            <person name="Geysens S."/>
            <person name="Goldman G."/>
            <person name="de Groot P.W."/>
            <person name="Hansen K."/>
            <person name="Harris S.D."/>
            <person name="Heinekamp T."/>
            <person name="Helmstaedt K."/>
            <person name="Henrissat B."/>
            <person name="Hofmann G."/>
            <person name="Homan T."/>
            <person name="Horio T."/>
            <person name="Horiuchi H."/>
            <person name="James S."/>
            <person name="Jones M."/>
            <person name="Karaffa L."/>
            <person name="Karanyi Z."/>
            <person name="Kato M."/>
            <person name="Keller N."/>
            <person name="Kelly D.E."/>
            <person name="Kiel J.A."/>
            <person name="Kim J.M."/>
            <person name="van der Klei I.J."/>
            <person name="Klis F.M."/>
            <person name="Kovalchuk A."/>
            <person name="Krasevec N."/>
            <person name="Kubicek C.P."/>
            <person name="Liu B."/>
            <person name="Maccabe A."/>
            <person name="Meyer V."/>
            <person name="Mirabito P."/>
            <person name="Miskei M."/>
            <person name="Mos M."/>
            <person name="Mullins J."/>
            <person name="Nelson D.R."/>
            <person name="Nielsen J."/>
            <person name="Oakley B.R."/>
            <person name="Osmani S.A."/>
            <person name="Pakula T."/>
            <person name="Paszewski A."/>
            <person name="Paulsen I."/>
            <person name="Pilsyk S."/>
            <person name="Pocsi I."/>
            <person name="Punt P.J."/>
            <person name="Ram A.F."/>
            <person name="Ren Q."/>
            <person name="Robellet X."/>
            <person name="Robson G."/>
            <person name="Seiboth B."/>
            <person name="van Solingen P."/>
            <person name="Specht T."/>
            <person name="Sun J."/>
            <person name="Taheri-Talesh N."/>
            <person name="Takeshita N."/>
            <person name="Ussery D."/>
            <person name="vanKuyk P.A."/>
            <person name="Visser H."/>
            <person name="van de Vondervoort P.J."/>
            <person name="de Vries R.P."/>
            <person name="Walton J."/>
            <person name="Xiang X."/>
            <person name="Xiong Y."/>
            <person name="Zeng A.P."/>
            <person name="Brandt B.W."/>
            <person name="Cornell M.J."/>
            <person name="van den Hondel C.A."/>
            <person name="Visser J."/>
            <person name="Oliver S.G."/>
            <person name="Turner G."/>
        </authorList>
    </citation>
    <scope>GENOME REANNOTATION</scope>
    <source>
        <strain evidence="3">FGSC A4 / ATCC 38163 / CBS 112.46 / NRRL 194 / M139</strain>
    </source>
</reference>
<dbReference type="KEGG" id="ani:ANIA_08992"/>
<keyword evidence="3" id="KW-1185">Reference proteome</keyword>
<dbReference type="HOGENOM" id="CLU_834263_0_0_1"/>
<evidence type="ECO:0000313" key="3">
    <source>
        <dbReference type="Proteomes" id="UP000000560"/>
    </source>
</evidence>
<evidence type="ECO:0000313" key="2">
    <source>
        <dbReference type="EMBL" id="CBF84502.1"/>
    </source>
</evidence>
<dbReference type="InParanoid" id="Q5ART8"/>
<dbReference type="STRING" id="227321.Q5ART8"/>
<dbReference type="EMBL" id="BN001307">
    <property type="protein sequence ID" value="CBF84502.1"/>
    <property type="molecule type" value="Genomic_DNA"/>
</dbReference>
<dbReference type="OMA" id="RRNCFIG"/>
<evidence type="ECO:0000256" key="1">
    <source>
        <dbReference type="SAM" id="MobiDB-lite"/>
    </source>
</evidence>
<name>Q5ART8_EMENI</name>
<dbReference type="GeneID" id="2868152"/>
<sequence>MSYPTVRPSRLTVFSRDGTLIIIVPLNHEAGAGEQGGPGQGSLPAQPPAAGFRTSADQLKRVSPLMNRVLTTLEAQTMLRSPRGLDYVLPKYDPDLVRLFLTILHNPQHPITPLTDLLQIAKLTQIAAFFECPSLIASHVSAWLSSRDSEPPRTYCPTLMVFVSISLHLHFDNMFAKYTSIAIAESPGQITSMGAPISGDVLEDLNQRRNCFIGAHFDVLHNTLNVLLKGPPGCTVDCDSRMLDALMNQMKQHGLLRPKPAAPYSGLTHRQLASTIASFKCPAGVDMKTVLTLPPSLQNAAFIWSLRVQQADYVPFCSWTCSLQRIAGQLEWV</sequence>
<dbReference type="RefSeq" id="XP_682261.1">
    <property type="nucleotide sequence ID" value="XM_677169.1"/>
</dbReference>
<dbReference type="AlphaFoldDB" id="Q5ART8"/>
<reference evidence="3" key="1">
    <citation type="journal article" date="2005" name="Nature">
        <title>Sequencing of Aspergillus nidulans and comparative analysis with A. fumigatus and A. oryzae.</title>
        <authorList>
            <person name="Galagan J.E."/>
            <person name="Calvo S.E."/>
            <person name="Cuomo C."/>
            <person name="Ma L.J."/>
            <person name="Wortman J.R."/>
            <person name="Batzoglou S."/>
            <person name="Lee S.I."/>
            <person name="Basturkmen M."/>
            <person name="Spevak C.C."/>
            <person name="Clutterbuck J."/>
            <person name="Kapitonov V."/>
            <person name="Jurka J."/>
            <person name="Scazzocchio C."/>
            <person name="Farman M."/>
            <person name="Butler J."/>
            <person name="Purcell S."/>
            <person name="Harris S."/>
            <person name="Braus G.H."/>
            <person name="Draht O."/>
            <person name="Busch S."/>
            <person name="D'Enfert C."/>
            <person name="Bouchier C."/>
            <person name="Goldman G.H."/>
            <person name="Bell-Pedersen D."/>
            <person name="Griffiths-Jones S."/>
            <person name="Doonan J.H."/>
            <person name="Yu J."/>
            <person name="Vienken K."/>
            <person name="Pain A."/>
            <person name="Freitag M."/>
            <person name="Selker E.U."/>
            <person name="Archer D.B."/>
            <person name="Penalva M.A."/>
            <person name="Oakley B.R."/>
            <person name="Momany M."/>
            <person name="Tanaka T."/>
            <person name="Kumagai T."/>
            <person name="Asai K."/>
            <person name="Machida M."/>
            <person name="Nierman W.C."/>
            <person name="Denning D.W."/>
            <person name="Caddick M."/>
            <person name="Hynes M."/>
            <person name="Paoletti M."/>
            <person name="Fischer R."/>
            <person name="Miller B."/>
            <person name="Dyer P."/>
            <person name="Sachs M.S."/>
            <person name="Osmani S.A."/>
            <person name="Birren B.W."/>
        </authorList>
    </citation>
    <scope>NUCLEOTIDE SEQUENCE [LARGE SCALE GENOMIC DNA]</scope>
    <source>
        <strain evidence="3">FGSC A4 / ATCC 38163 / CBS 112.46 / NRRL 194 / M139</strain>
    </source>
</reference>
<proteinExistence type="predicted"/>
<accession>C8VL10</accession>
<evidence type="ECO:0008006" key="4">
    <source>
        <dbReference type="Google" id="ProtNLM"/>
    </source>
</evidence>
<dbReference type="OrthoDB" id="5326346at2759"/>
<feature type="region of interest" description="Disordered" evidence="1">
    <location>
        <begin position="32"/>
        <end position="53"/>
    </location>
</feature>